<dbReference type="EMBL" id="CP019646">
    <property type="protein sequence ID" value="AQQ69799.1"/>
    <property type="molecule type" value="Genomic_DNA"/>
</dbReference>
<protein>
    <submittedName>
        <fullName evidence="1">Uncharacterized protein</fullName>
    </submittedName>
</protein>
<dbReference type="RefSeq" id="WP_146682106.1">
    <property type="nucleotide sequence ID" value="NZ_CP019646.1"/>
</dbReference>
<reference evidence="2" key="1">
    <citation type="submission" date="2017-02" db="EMBL/GenBank/DDBJ databases">
        <title>Comparative genomics and description of representatives of a novel lineage of planctomycetes thriving in anoxic sediments.</title>
        <authorList>
            <person name="Spring S."/>
            <person name="Bunk B."/>
            <person name="Sproer C."/>
        </authorList>
    </citation>
    <scope>NUCLEOTIDE SEQUENCE [LARGE SCALE GENOMIC DNA]</scope>
    <source>
        <strain evidence="2">SM-Chi-D1</strain>
    </source>
</reference>
<dbReference type="Proteomes" id="UP000188181">
    <property type="component" value="Chromosome"/>
</dbReference>
<organism evidence="1 2">
    <name type="scientific">Limihaloglobus sulfuriphilus</name>
    <dbReference type="NCBI Taxonomy" id="1851148"/>
    <lineage>
        <taxon>Bacteria</taxon>
        <taxon>Pseudomonadati</taxon>
        <taxon>Planctomycetota</taxon>
        <taxon>Phycisphaerae</taxon>
        <taxon>Sedimentisphaerales</taxon>
        <taxon>Sedimentisphaeraceae</taxon>
        <taxon>Limihaloglobus</taxon>
    </lineage>
</organism>
<sequence length="565" mass="62121">MKKYLYLIAAAVLFVQGFCAGYTVFETFDTGISGWSASGFGDSTVDLISDGAGKHLRVNVVRDEDVGRFVMPLAQQLSIGSNYEDKIYVQFDVQIVGGFNNFGSSYVGAGSSADDNFTNLSTVRLYWNGDAGEDMYRFYGSIHDAAGIQRSYTAYTSGRAGYAYRVKAEYGTVYVDDGENQGPRLYYDVSVSWINADGSTGKFLKRGISTQTFTNPATTALLTVDQLGIFNSNTLTSGYRYLTYDLDNIYISNEGPAESSVLPSWYNLEASDTDLLERFDAEPSDWNEEQTANSLNEFNWIGMSGDGYMDVELVRPVDPSEYASFYKEIGKTFIIDNSDFAEEEYGIGWFVEFDAHLVNIGHFSEGFIGTGSAEYGQVYLDQNIAGGFYYGAQEMGDGIRIGVGGYGNNYPTDLDTEYIQGGLVENTDYRFRYAACQRDKRTRLQADIYEINPDGSTGSLVGSGAMTLGGSGESLYADVIGFFSSLQSSSYNRTEYILVDNLHFSDVGFLLDGIKPTWNEPPLCQELAEPMPGDVGSAAGAGVYDCVVDFTDLRLLAQDWLRVGI</sequence>
<proteinExistence type="predicted"/>
<dbReference type="KEGG" id="pbas:SMSP2_00133"/>
<dbReference type="AlphaFoldDB" id="A0A1Q2MAW2"/>
<dbReference type="STRING" id="1851148.SMSP2_00133"/>
<evidence type="ECO:0000313" key="2">
    <source>
        <dbReference type="Proteomes" id="UP000188181"/>
    </source>
</evidence>
<keyword evidence="2" id="KW-1185">Reference proteome</keyword>
<evidence type="ECO:0000313" key="1">
    <source>
        <dbReference type="EMBL" id="AQQ69799.1"/>
    </source>
</evidence>
<gene>
    <name evidence="1" type="ORF">SMSP2_00133</name>
</gene>
<accession>A0A1Q2MAW2</accession>
<name>A0A1Q2MAW2_9BACT</name>